<sequence length="142" mass="15863">SFSFGRHLLIREIHEEEGGPQKGVQGVTDCYRGSRKSRDGSLKVDDSGLEKTALCHFCVLRLTVDGEEISSEYKCDRDTEKSLDSVNTCAYEDKEVICSCNGGKCNDFSSLYTDKSLFQEHIEKTMKLSFDSASKTIKNNGQ</sequence>
<comment type="caution">
    <text evidence="1">The sequence shown here is derived from an EMBL/GenBank/DDBJ whole genome shotgun (WGS) entry which is preliminary data.</text>
</comment>
<dbReference type="AlphaFoldDB" id="A0AAV5UWD7"/>
<feature type="non-terminal residue" evidence="1">
    <location>
        <position position="1"/>
    </location>
</feature>
<accession>A0AAV5UWD7</accession>
<organism evidence="1 2">
    <name type="scientific">Pristionchus fissidentatus</name>
    <dbReference type="NCBI Taxonomy" id="1538716"/>
    <lineage>
        <taxon>Eukaryota</taxon>
        <taxon>Metazoa</taxon>
        <taxon>Ecdysozoa</taxon>
        <taxon>Nematoda</taxon>
        <taxon>Chromadorea</taxon>
        <taxon>Rhabditida</taxon>
        <taxon>Rhabditina</taxon>
        <taxon>Diplogasteromorpha</taxon>
        <taxon>Diplogasteroidea</taxon>
        <taxon>Neodiplogasteridae</taxon>
        <taxon>Pristionchus</taxon>
    </lineage>
</organism>
<proteinExistence type="predicted"/>
<name>A0AAV5UWD7_9BILA</name>
<reference evidence="1" key="1">
    <citation type="submission" date="2023-10" db="EMBL/GenBank/DDBJ databases">
        <title>Genome assembly of Pristionchus species.</title>
        <authorList>
            <person name="Yoshida K."/>
            <person name="Sommer R.J."/>
        </authorList>
    </citation>
    <scope>NUCLEOTIDE SEQUENCE</scope>
    <source>
        <strain evidence="1">RS5133</strain>
    </source>
</reference>
<evidence type="ECO:0000313" key="1">
    <source>
        <dbReference type="EMBL" id="GMT10538.1"/>
    </source>
</evidence>
<evidence type="ECO:0000313" key="2">
    <source>
        <dbReference type="Proteomes" id="UP001432322"/>
    </source>
</evidence>
<dbReference type="Proteomes" id="UP001432322">
    <property type="component" value="Unassembled WGS sequence"/>
</dbReference>
<gene>
    <name evidence="1" type="ORF">PFISCL1PPCAC_1835</name>
</gene>
<dbReference type="EMBL" id="BTSY01000001">
    <property type="protein sequence ID" value="GMT10538.1"/>
    <property type="molecule type" value="Genomic_DNA"/>
</dbReference>
<protein>
    <submittedName>
        <fullName evidence="1">Uncharacterized protein</fullName>
    </submittedName>
</protein>
<keyword evidence="2" id="KW-1185">Reference proteome</keyword>